<proteinExistence type="predicted"/>
<dbReference type="Proteomes" id="UP000245626">
    <property type="component" value="Unassembled WGS sequence"/>
</dbReference>
<keyword evidence="2" id="KW-1185">Reference proteome</keyword>
<sequence length="167" mass="19020">MKGMRSERSEPFVEPSFLLPSIHHLPPLHMERISIPKNPDSKTAFLPSCGGGGVERSGPSFLSRFESDSIPLRPTLSEPARHKAPLGKRERVFLRKQNPGGRKRKIHSQTPTPQGSGQAERQGEQSLRKFFLNFFFLYVHERKKKSVYVQHRTQPVPTGRRRAGVTR</sequence>
<organism evidence="1 2">
    <name type="scientific">Violaceomyces palustris</name>
    <dbReference type="NCBI Taxonomy" id="1673888"/>
    <lineage>
        <taxon>Eukaryota</taxon>
        <taxon>Fungi</taxon>
        <taxon>Dikarya</taxon>
        <taxon>Basidiomycota</taxon>
        <taxon>Ustilaginomycotina</taxon>
        <taxon>Ustilaginomycetes</taxon>
        <taxon>Violaceomycetales</taxon>
        <taxon>Violaceomycetaceae</taxon>
        <taxon>Violaceomyces</taxon>
    </lineage>
</organism>
<protein>
    <submittedName>
        <fullName evidence="1">Uncharacterized protein</fullName>
    </submittedName>
</protein>
<gene>
    <name evidence="1" type="ORF">IE53DRAFT_105261</name>
</gene>
<evidence type="ECO:0000313" key="1">
    <source>
        <dbReference type="EMBL" id="PWN50235.1"/>
    </source>
</evidence>
<reference evidence="1 2" key="1">
    <citation type="journal article" date="2018" name="Mol. Biol. Evol.">
        <title>Broad Genomic Sampling Reveals a Smut Pathogenic Ancestry of the Fungal Clade Ustilaginomycotina.</title>
        <authorList>
            <person name="Kijpornyongpan T."/>
            <person name="Mondo S.J."/>
            <person name="Barry K."/>
            <person name="Sandor L."/>
            <person name="Lee J."/>
            <person name="Lipzen A."/>
            <person name="Pangilinan J."/>
            <person name="LaButti K."/>
            <person name="Hainaut M."/>
            <person name="Henrissat B."/>
            <person name="Grigoriev I.V."/>
            <person name="Spatafora J.W."/>
            <person name="Aime M.C."/>
        </authorList>
    </citation>
    <scope>NUCLEOTIDE SEQUENCE [LARGE SCALE GENOMIC DNA]</scope>
    <source>
        <strain evidence="1 2">SA 807</strain>
    </source>
</reference>
<name>A0ACD0NWX1_9BASI</name>
<evidence type="ECO:0000313" key="2">
    <source>
        <dbReference type="Proteomes" id="UP000245626"/>
    </source>
</evidence>
<dbReference type="EMBL" id="KZ819954">
    <property type="protein sequence ID" value="PWN50235.1"/>
    <property type="molecule type" value="Genomic_DNA"/>
</dbReference>
<accession>A0ACD0NWX1</accession>